<dbReference type="AlphaFoldDB" id="A0A7Z9A249"/>
<proteinExistence type="predicted"/>
<name>A0A7Z9A249_9MICC</name>
<accession>A0A7Z9A249</accession>
<protein>
    <submittedName>
        <fullName evidence="1">Uncharacterized protein</fullName>
    </submittedName>
</protein>
<organism evidence="1 2">
    <name type="scientific">Rothia aeria</name>
    <dbReference type="NCBI Taxonomy" id="172042"/>
    <lineage>
        <taxon>Bacteria</taxon>
        <taxon>Bacillati</taxon>
        <taxon>Actinomycetota</taxon>
        <taxon>Actinomycetes</taxon>
        <taxon>Micrococcales</taxon>
        <taxon>Micrococcaceae</taxon>
        <taxon>Rothia</taxon>
    </lineage>
</organism>
<evidence type="ECO:0000313" key="1">
    <source>
        <dbReference type="EMBL" id="VEI22020.1"/>
    </source>
</evidence>
<dbReference type="Proteomes" id="UP000282386">
    <property type="component" value="Chromosome"/>
</dbReference>
<dbReference type="Gene3D" id="1.20.1590.10">
    <property type="entry name" value="YP_001051499.1 domain like"/>
    <property type="match status" value="1"/>
</dbReference>
<evidence type="ECO:0000313" key="2">
    <source>
        <dbReference type="Proteomes" id="UP000282386"/>
    </source>
</evidence>
<dbReference type="EMBL" id="LR134479">
    <property type="protein sequence ID" value="VEI22020.1"/>
    <property type="molecule type" value="Genomic_DNA"/>
</dbReference>
<gene>
    <name evidence="1" type="ORF">NCTC10207_00086</name>
</gene>
<reference evidence="1 2" key="1">
    <citation type="submission" date="2018-12" db="EMBL/GenBank/DDBJ databases">
        <authorList>
            <consortium name="Pathogen Informatics"/>
        </authorList>
    </citation>
    <scope>NUCLEOTIDE SEQUENCE [LARGE SCALE GENOMIC DNA]</scope>
    <source>
        <strain evidence="1 2">NCTC10207</strain>
    </source>
</reference>
<dbReference type="InterPro" id="IPR023381">
    <property type="entry name" value="YP001051499.1-like_dom_sf"/>
</dbReference>
<sequence length="175" mass="19079">MRAVAPEQQLLFGACCVKRILRCVASYDRLLADCGRAPGCYEHADAFLRRIFGHLEHGSFSSPPENMRIREKIFALIPDTDDLPDDAAVLAQNTLIALSYLYDFVLDPNPVYALYCSDKLAESVDLLHYPQGEAASDAALAREYATQLRCLSLIGAGAASGELHAFAASHCVPCD</sequence>